<comment type="caution">
    <text evidence="1">The sequence shown here is derived from an EMBL/GenBank/DDBJ whole genome shotgun (WGS) entry which is preliminary data.</text>
</comment>
<organism evidence="1 2">
    <name type="scientific">Canavalia gladiata</name>
    <name type="common">Sword bean</name>
    <name type="synonym">Dolichos gladiatus</name>
    <dbReference type="NCBI Taxonomy" id="3824"/>
    <lineage>
        <taxon>Eukaryota</taxon>
        <taxon>Viridiplantae</taxon>
        <taxon>Streptophyta</taxon>
        <taxon>Embryophyta</taxon>
        <taxon>Tracheophyta</taxon>
        <taxon>Spermatophyta</taxon>
        <taxon>Magnoliopsida</taxon>
        <taxon>eudicotyledons</taxon>
        <taxon>Gunneridae</taxon>
        <taxon>Pentapetalae</taxon>
        <taxon>rosids</taxon>
        <taxon>fabids</taxon>
        <taxon>Fabales</taxon>
        <taxon>Fabaceae</taxon>
        <taxon>Papilionoideae</taxon>
        <taxon>50 kb inversion clade</taxon>
        <taxon>NPAAA clade</taxon>
        <taxon>indigoferoid/millettioid clade</taxon>
        <taxon>Phaseoleae</taxon>
        <taxon>Canavalia</taxon>
    </lineage>
</organism>
<dbReference type="Proteomes" id="UP001367508">
    <property type="component" value="Unassembled WGS sequence"/>
</dbReference>
<accession>A0AAN9Q1R3</accession>
<proteinExistence type="predicted"/>
<reference evidence="1 2" key="1">
    <citation type="submission" date="2024-01" db="EMBL/GenBank/DDBJ databases">
        <title>The genomes of 5 underutilized Papilionoideae crops provide insights into root nodulation and disease resistanc.</title>
        <authorList>
            <person name="Jiang F."/>
        </authorList>
    </citation>
    <scope>NUCLEOTIDE SEQUENCE [LARGE SCALE GENOMIC DNA]</scope>
    <source>
        <strain evidence="1">LVBAO_FW01</strain>
        <tissue evidence="1">Leaves</tissue>
    </source>
</reference>
<evidence type="ECO:0000313" key="1">
    <source>
        <dbReference type="EMBL" id="KAK7315813.1"/>
    </source>
</evidence>
<evidence type="ECO:0000313" key="2">
    <source>
        <dbReference type="Proteomes" id="UP001367508"/>
    </source>
</evidence>
<keyword evidence="2" id="KW-1185">Reference proteome</keyword>
<sequence>MHVCVFTNNLAFFVITTSCMLSFLIPWSNYHGDAAPDARLSRESLPKKETWYDVGVKLEGESWCLQMCMKKEKLYVNVPYTYCGGLLSLHASYHVLLSEYSSLRMKEAQKYGSRSARGIPVHESLLSILAWLEESCSLARVAHISVVANMEPSTPQSARGLIAQCFTLRKVVVLVALNMGDEDPLGYMNFETPNASLNMLGPGHLSKASRKSRGDRASSCKGMYAHQGAKPRGTIQASITRVKLSLMLHGEVFLACKKPAS</sequence>
<dbReference type="EMBL" id="JAYMYQ010000008">
    <property type="protein sequence ID" value="KAK7315813.1"/>
    <property type="molecule type" value="Genomic_DNA"/>
</dbReference>
<name>A0AAN9Q1R3_CANGL</name>
<protein>
    <submittedName>
        <fullName evidence="1">Uncharacterized protein</fullName>
    </submittedName>
</protein>
<gene>
    <name evidence="1" type="ORF">VNO77_34391</name>
</gene>
<dbReference type="AlphaFoldDB" id="A0AAN9Q1R3"/>